<dbReference type="OrthoDB" id="1741735at2759"/>
<dbReference type="Proteomes" id="UP000447434">
    <property type="component" value="Chromosome 17"/>
</dbReference>
<evidence type="ECO:0000313" key="3">
    <source>
        <dbReference type="Proteomes" id="UP000447434"/>
    </source>
</evidence>
<dbReference type="Gene3D" id="3.30.470.30">
    <property type="entry name" value="DNA ligase/mRNA capping enzyme"/>
    <property type="match status" value="1"/>
</dbReference>
<protein>
    <submittedName>
        <fullName evidence="2">Putative DNA ligase (ATP)</fullName>
    </submittedName>
</protein>
<keyword evidence="3" id="KW-1185">Reference proteome</keyword>
<evidence type="ECO:0000256" key="1">
    <source>
        <dbReference type="SAM" id="MobiDB-lite"/>
    </source>
</evidence>
<keyword evidence="2" id="KW-0436">Ligase</keyword>
<gene>
    <name evidence="2" type="ORF">Lalb_Chr17g0336011</name>
</gene>
<sequence>MEACKPVALTFIMDAEVVGIDRKNGHQIMSFQELSSRRRGSKDSPVTTESIKMK</sequence>
<accession>A0A6A4NSJ8</accession>
<organism evidence="2 3">
    <name type="scientific">Lupinus albus</name>
    <name type="common">White lupine</name>
    <name type="synonym">Lupinus termis</name>
    <dbReference type="NCBI Taxonomy" id="3870"/>
    <lineage>
        <taxon>Eukaryota</taxon>
        <taxon>Viridiplantae</taxon>
        <taxon>Streptophyta</taxon>
        <taxon>Embryophyta</taxon>
        <taxon>Tracheophyta</taxon>
        <taxon>Spermatophyta</taxon>
        <taxon>Magnoliopsida</taxon>
        <taxon>eudicotyledons</taxon>
        <taxon>Gunneridae</taxon>
        <taxon>Pentapetalae</taxon>
        <taxon>rosids</taxon>
        <taxon>fabids</taxon>
        <taxon>Fabales</taxon>
        <taxon>Fabaceae</taxon>
        <taxon>Papilionoideae</taxon>
        <taxon>50 kb inversion clade</taxon>
        <taxon>genistoids sensu lato</taxon>
        <taxon>core genistoids</taxon>
        <taxon>Genisteae</taxon>
        <taxon>Lupinus</taxon>
    </lineage>
</organism>
<dbReference type="EMBL" id="WOCE01000017">
    <property type="protein sequence ID" value="KAE9595183.1"/>
    <property type="molecule type" value="Genomic_DNA"/>
</dbReference>
<evidence type="ECO:0000313" key="2">
    <source>
        <dbReference type="EMBL" id="KAE9595183.1"/>
    </source>
</evidence>
<proteinExistence type="predicted"/>
<dbReference type="GO" id="GO:0016874">
    <property type="term" value="F:ligase activity"/>
    <property type="evidence" value="ECO:0007669"/>
    <property type="project" value="UniProtKB-KW"/>
</dbReference>
<comment type="caution">
    <text evidence="2">The sequence shown here is derived from an EMBL/GenBank/DDBJ whole genome shotgun (WGS) entry which is preliminary data.</text>
</comment>
<name>A0A6A4NSJ8_LUPAL</name>
<dbReference type="AlphaFoldDB" id="A0A6A4NSJ8"/>
<reference evidence="3" key="1">
    <citation type="journal article" date="2020" name="Nat. Commun.">
        <title>Genome sequence of the cluster root forming white lupin.</title>
        <authorList>
            <person name="Hufnagel B."/>
            <person name="Marques A."/>
            <person name="Soriano A."/>
            <person name="Marques L."/>
            <person name="Divol F."/>
            <person name="Doumas P."/>
            <person name="Sallet E."/>
            <person name="Mancinotti D."/>
            <person name="Carrere S."/>
            <person name="Marande W."/>
            <person name="Arribat S."/>
            <person name="Keller J."/>
            <person name="Huneau C."/>
            <person name="Blein T."/>
            <person name="Aime D."/>
            <person name="Laguerre M."/>
            <person name="Taylor J."/>
            <person name="Schubert V."/>
            <person name="Nelson M."/>
            <person name="Geu-Flores F."/>
            <person name="Crespi M."/>
            <person name="Gallardo-Guerrero K."/>
            <person name="Delaux P.-M."/>
            <person name="Salse J."/>
            <person name="Berges H."/>
            <person name="Guyot R."/>
            <person name="Gouzy J."/>
            <person name="Peret B."/>
        </authorList>
    </citation>
    <scope>NUCLEOTIDE SEQUENCE [LARGE SCALE GENOMIC DNA]</scope>
    <source>
        <strain evidence="3">cv. Amiga</strain>
    </source>
</reference>
<feature type="region of interest" description="Disordered" evidence="1">
    <location>
        <begin position="31"/>
        <end position="54"/>
    </location>
</feature>
<feature type="compositionally biased region" description="Polar residues" evidence="1">
    <location>
        <begin position="44"/>
        <end position="54"/>
    </location>
</feature>